<feature type="compositionally biased region" description="Polar residues" evidence="2">
    <location>
        <begin position="736"/>
        <end position="767"/>
    </location>
</feature>
<feature type="coiled-coil region" evidence="1">
    <location>
        <begin position="577"/>
        <end position="604"/>
    </location>
</feature>
<feature type="compositionally biased region" description="Low complexity" evidence="2">
    <location>
        <begin position="465"/>
        <end position="484"/>
    </location>
</feature>
<accession>A0A5C3FA32</accession>
<dbReference type="PANTHER" id="PTHR15715:SF37">
    <property type="entry name" value="LD47843P"/>
    <property type="match status" value="1"/>
</dbReference>
<dbReference type="GO" id="GO:0005737">
    <property type="term" value="C:cytoplasm"/>
    <property type="evidence" value="ECO:0007669"/>
    <property type="project" value="TreeGrafter"/>
</dbReference>
<feature type="region of interest" description="Disordered" evidence="2">
    <location>
        <begin position="855"/>
        <end position="875"/>
    </location>
</feature>
<evidence type="ECO:0000256" key="2">
    <source>
        <dbReference type="SAM" id="MobiDB-lite"/>
    </source>
</evidence>
<reference evidence="4 5" key="1">
    <citation type="submission" date="2018-03" db="EMBL/GenBank/DDBJ databases">
        <authorList>
            <person name="Guldener U."/>
        </authorList>
    </citation>
    <scope>NUCLEOTIDE SEQUENCE [LARGE SCALE GENOMIC DNA]</scope>
    <source>
        <strain evidence="4 5">DAOM196992</strain>
    </source>
</reference>
<dbReference type="AlphaFoldDB" id="A0A5C3FA32"/>
<feature type="region of interest" description="Disordered" evidence="2">
    <location>
        <begin position="1"/>
        <end position="32"/>
    </location>
</feature>
<dbReference type="InterPro" id="IPR000253">
    <property type="entry name" value="FHA_dom"/>
</dbReference>
<keyword evidence="1" id="KW-0175">Coiled coil</keyword>
<keyword evidence="5" id="KW-1185">Reference proteome</keyword>
<feature type="coiled-coil region" evidence="1">
    <location>
        <begin position="487"/>
        <end position="549"/>
    </location>
</feature>
<feature type="compositionally biased region" description="Basic and acidic residues" evidence="2">
    <location>
        <begin position="364"/>
        <end position="375"/>
    </location>
</feature>
<dbReference type="InterPro" id="IPR051176">
    <property type="entry name" value="Cent_Immune-Sig_Mod"/>
</dbReference>
<proteinExistence type="predicted"/>
<dbReference type="PROSITE" id="PS50006">
    <property type="entry name" value="FHA_DOMAIN"/>
    <property type="match status" value="1"/>
</dbReference>
<dbReference type="InterPro" id="IPR008984">
    <property type="entry name" value="SMAD_FHA_dom_sf"/>
</dbReference>
<dbReference type="Proteomes" id="UP000323386">
    <property type="component" value="Unassembled WGS sequence"/>
</dbReference>
<evidence type="ECO:0000256" key="1">
    <source>
        <dbReference type="SAM" id="Coils"/>
    </source>
</evidence>
<feature type="region of interest" description="Disordered" evidence="2">
    <location>
        <begin position="364"/>
        <end position="408"/>
    </location>
</feature>
<evidence type="ECO:0000259" key="3">
    <source>
        <dbReference type="PROSITE" id="PS50006"/>
    </source>
</evidence>
<feature type="region of interest" description="Disordered" evidence="2">
    <location>
        <begin position="427"/>
        <end position="487"/>
    </location>
</feature>
<dbReference type="OrthoDB" id="687730at2759"/>
<feature type="compositionally biased region" description="Gly residues" evidence="2">
    <location>
        <begin position="786"/>
        <end position="797"/>
    </location>
</feature>
<evidence type="ECO:0000313" key="5">
    <source>
        <dbReference type="Proteomes" id="UP000323386"/>
    </source>
</evidence>
<dbReference type="EMBL" id="OOIP01000023">
    <property type="protein sequence ID" value="SPO40946.1"/>
    <property type="molecule type" value="Genomic_DNA"/>
</dbReference>
<name>A0A5C3FA32_9BASI</name>
<evidence type="ECO:0000313" key="4">
    <source>
        <dbReference type="EMBL" id="SPO40946.1"/>
    </source>
</evidence>
<feature type="compositionally biased region" description="Low complexity" evidence="2">
    <location>
        <begin position="632"/>
        <end position="644"/>
    </location>
</feature>
<feature type="region of interest" description="Disordered" evidence="2">
    <location>
        <begin position="613"/>
        <end position="810"/>
    </location>
</feature>
<gene>
    <name evidence="4" type="ORF">PSFLO_06428</name>
</gene>
<sequence>MANAPSNLGTPAGQGAGQQAGSQMHLANGHNGAGGAGSFGTVGGSMQNGAGGAGSAGNTQNLVYPALHLHPLNDTFAPKQINLAPPGPNNRIKIGRQTNAKTVPNPSNGYFDSKVLSRMHAEVWCQDGKVFIKDVRSSNGTFINGERLSPEAQESDVFELHNEDMVEFGIDIVGDDSKTIIHHKVACRVYLVITAEDALGLRNDFASLYRGGVHGGPLGNNGVGPGAEGGLRRGKAGFSFDHVLSKLQNELQRSKEQWNDLGSLTTTMHDIHETLGGGAAPMANPPYQHMVPPLPSTEAQSREAAESASKHAQTIAGLQAQLTETQASLTSHVDKIKSLEEMLSEHASIKAEVGAIKMQMEQAKREMELATERGSKGGASFGARLRQLDDGSVSRAAPADDDDLDDGMSVASMDTVLAGDDAGSAATLRRAPDGHVGPRAPPDLPPGVEDPDKEAREQASEGDAEQATAATAAAHAAGESASATARDDELRAQNAALSARLDQLSKQLESALALSEGLQSQHAQVTETVKVLESRVRTLEKEVEQKVGRVEGTVAQAMEGRWTEWRQEIEEGWRREREGWESEREELRKVVKAWDEANRRMEDELNGEFEGAVSASAPHATSSSVDAAEMQDAAAGPSSSASDGLRSKEATGGKVATVDGAQPRNNGNGRRSKRKRHVNSALRSLLYGSSGAGTLVNGSEVSPRFGSDGEGQDEGDGESSRSAGSRAGRWSDDEGSSSGQTRSVADSTSTRPSVSTGITSPGLSPANSVAGRKYGNDGGTDRAVGAGSGRGELGPHGGRYTSKDVSHDGPHSLEDIPSDCATGHGLRRTLLTSSRTPPSLLSCARLAGRIVDTRGRTDHFGGSSGSCGGRRRGLGVGRKERHRILHPSLRQSLEGHVETSDLALRLAQARQREPRSCAAQLRAAASRRQPQLRQQPDTRKAAASSAKAFCSAAGFLSEKD</sequence>
<feature type="domain" description="FHA" evidence="3">
    <location>
        <begin position="92"/>
        <end position="148"/>
    </location>
</feature>
<protein>
    <recommendedName>
        <fullName evidence="3">FHA domain-containing protein</fullName>
    </recommendedName>
</protein>
<dbReference type="SMART" id="SM00240">
    <property type="entry name" value="FHA"/>
    <property type="match status" value="1"/>
</dbReference>
<dbReference type="Pfam" id="PF00498">
    <property type="entry name" value="FHA"/>
    <property type="match status" value="1"/>
</dbReference>
<feature type="compositionally biased region" description="Basic and acidic residues" evidence="2">
    <location>
        <begin position="801"/>
        <end position="810"/>
    </location>
</feature>
<dbReference type="Gene3D" id="2.60.200.20">
    <property type="match status" value="1"/>
</dbReference>
<dbReference type="SUPFAM" id="SSF49879">
    <property type="entry name" value="SMAD/FHA domain"/>
    <property type="match status" value="1"/>
</dbReference>
<dbReference type="PANTHER" id="PTHR15715">
    <property type="entry name" value="CENTROSOMAL PROTEIN OF 170 KDA"/>
    <property type="match status" value="1"/>
</dbReference>
<organism evidence="4 5">
    <name type="scientific">Pseudozyma flocculosa</name>
    <dbReference type="NCBI Taxonomy" id="84751"/>
    <lineage>
        <taxon>Eukaryota</taxon>
        <taxon>Fungi</taxon>
        <taxon>Dikarya</taxon>
        <taxon>Basidiomycota</taxon>
        <taxon>Ustilaginomycotina</taxon>
        <taxon>Ustilaginomycetes</taxon>
        <taxon>Ustilaginales</taxon>
        <taxon>Ustilaginaceae</taxon>
        <taxon>Pseudozyma</taxon>
    </lineage>
</organism>